<evidence type="ECO:0000313" key="12">
    <source>
        <dbReference type="WBParaSite" id="ALUE_0001750801-mRNA-1"/>
    </source>
</evidence>
<protein>
    <submittedName>
        <fullName evidence="12">G_PROTEIN_RECEP_F1_2 domain-containing protein</fullName>
    </submittedName>
</protein>
<dbReference type="GO" id="GO:0008528">
    <property type="term" value="F:G protein-coupled peptide receptor activity"/>
    <property type="evidence" value="ECO:0007669"/>
    <property type="project" value="TreeGrafter"/>
</dbReference>
<sequence>MNETQNNCGNECDDIPPEHLFSDYVEMIYLAVVILIGTPSNVYILIKLFREINRAQSHSVKIGFLLLKINLNISDLLILTILAVGKLCWLATYAWYGGDLLCKLFNFMSMFALYISSNIVVCIALDRLRNVLGASKIRRGKSTNLVRCMIAISWLLSILWSIPQLWVWRTLNVYPNHRGGWIQCSDIWSIERFEALHHSTQQIHSEYTQNIYNISHLVS</sequence>
<dbReference type="PROSITE" id="PS50262">
    <property type="entry name" value="G_PROTEIN_RECEP_F1_2"/>
    <property type="match status" value="1"/>
</dbReference>
<feature type="domain" description="G-protein coupled receptors family 1 profile" evidence="10">
    <location>
        <begin position="40"/>
        <end position="219"/>
    </location>
</feature>
<keyword evidence="6 9" id="KW-0472">Membrane</keyword>
<evidence type="ECO:0000256" key="5">
    <source>
        <dbReference type="ARBA" id="ARBA00023040"/>
    </source>
</evidence>
<dbReference type="Proteomes" id="UP000036681">
    <property type="component" value="Unplaced"/>
</dbReference>
<evidence type="ECO:0000256" key="9">
    <source>
        <dbReference type="SAM" id="Phobius"/>
    </source>
</evidence>
<evidence type="ECO:0000256" key="2">
    <source>
        <dbReference type="ARBA" id="ARBA00022475"/>
    </source>
</evidence>
<keyword evidence="7" id="KW-0675">Receptor</keyword>
<dbReference type="WBParaSite" id="ALUE_0001750801-mRNA-1">
    <property type="protein sequence ID" value="ALUE_0001750801-mRNA-1"/>
    <property type="gene ID" value="ALUE_0001750801"/>
</dbReference>
<evidence type="ECO:0000256" key="4">
    <source>
        <dbReference type="ARBA" id="ARBA00022989"/>
    </source>
</evidence>
<name>A0A0M3IGP9_ASCLU</name>
<feature type="transmembrane region" description="Helical" evidence="9">
    <location>
        <begin position="104"/>
        <end position="125"/>
    </location>
</feature>
<organism evidence="11 12">
    <name type="scientific">Ascaris lumbricoides</name>
    <name type="common">Giant roundworm</name>
    <dbReference type="NCBI Taxonomy" id="6252"/>
    <lineage>
        <taxon>Eukaryota</taxon>
        <taxon>Metazoa</taxon>
        <taxon>Ecdysozoa</taxon>
        <taxon>Nematoda</taxon>
        <taxon>Chromadorea</taxon>
        <taxon>Rhabditida</taxon>
        <taxon>Spirurina</taxon>
        <taxon>Ascaridomorpha</taxon>
        <taxon>Ascaridoidea</taxon>
        <taxon>Ascarididae</taxon>
        <taxon>Ascaris</taxon>
    </lineage>
</organism>
<feature type="transmembrane region" description="Helical" evidence="9">
    <location>
        <begin position="27"/>
        <end position="46"/>
    </location>
</feature>
<dbReference type="Gene3D" id="1.20.1070.10">
    <property type="entry name" value="Rhodopsin 7-helix transmembrane proteins"/>
    <property type="match status" value="1"/>
</dbReference>
<dbReference type="GO" id="GO:0005886">
    <property type="term" value="C:plasma membrane"/>
    <property type="evidence" value="ECO:0007669"/>
    <property type="project" value="UniProtKB-SubCell"/>
</dbReference>
<dbReference type="PANTHER" id="PTHR24230">
    <property type="entry name" value="G-PROTEIN COUPLED RECEPTOR"/>
    <property type="match status" value="1"/>
</dbReference>
<evidence type="ECO:0000313" key="11">
    <source>
        <dbReference type="Proteomes" id="UP000036681"/>
    </source>
</evidence>
<dbReference type="PRINTS" id="PR00237">
    <property type="entry name" value="GPCRRHODOPSN"/>
</dbReference>
<evidence type="ECO:0000256" key="6">
    <source>
        <dbReference type="ARBA" id="ARBA00023136"/>
    </source>
</evidence>
<evidence type="ECO:0000256" key="1">
    <source>
        <dbReference type="ARBA" id="ARBA00004651"/>
    </source>
</evidence>
<dbReference type="InterPro" id="IPR000276">
    <property type="entry name" value="GPCR_Rhodpsn"/>
</dbReference>
<dbReference type="Pfam" id="PF00001">
    <property type="entry name" value="7tm_1"/>
    <property type="match status" value="1"/>
</dbReference>
<dbReference type="SUPFAM" id="SSF81321">
    <property type="entry name" value="Family A G protein-coupled receptor-like"/>
    <property type="match status" value="1"/>
</dbReference>
<dbReference type="InterPro" id="IPR017452">
    <property type="entry name" value="GPCR_Rhodpsn_7TM"/>
</dbReference>
<keyword evidence="11" id="KW-1185">Reference proteome</keyword>
<dbReference type="AlphaFoldDB" id="A0A0M3IGP9"/>
<dbReference type="PANTHER" id="PTHR24230:SF154">
    <property type="entry name" value="G-PROTEIN COUPLED RECEPTORS FAMILY 1 PROFILE DOMAIN-CONTAINING PROTEIN"/>
    <property type="match status" value="1"/>
</dbReference>
<keyword evidence="5" id="KW-0297">G-protein coupled receptor</keyword>
<keyword evidence="8" id="KW-0807">Transducer</keyword>
<proteinExistence type="predicted"/>
<accession>A0A0M3IGP9</accession>
<evidence type="ECO:0000256" key="3">
    <source>
        <dbReference type="ARBA" id="ARBA00022692"/>
    </source>
</evidence>
<keyword evidence="3 9" id="KW-0812">Transmembrane</keyword>
<evidence type="ECO:0000256" key="8">
    <source>
        <dbReference type="ARBA" id="ARBA00023224"/>
    </source>
</evidence>
<evidence type="ECO:0000256" key="7">
    <source>
        <dbReference type="ARBA" id="ARBA00023170"/>
    </source>
</evidence>
<keyword evidence="2" id="KW-1003">Cell membrane</keyword>
<dbReference type="GO" id="GO:0007218">
    <property type="term" value="P:neuropeptide signaling pathway"/>
    <property type="evidence" value="ECO:0007669"/>
    <property type="project" value="TreeGrafter"/>
</dbReference>
<feature type="transmembrane region" description="Helical" evidence="9">
    <location>
        <begin position="145"/>
        <end position="166"/>
    </location>
</feature>
<keyword evidence="4 9" id="KW-1133">Transmembrane helix</keyword>
<comment type="subcellular location">
    <subcellularLocation>
        <location evidence="1">Cell membrane</location>
        <topology evidence="1">Multi-pass membrane protein</topology>
    </subcellularLocation>
</comment>
<reference evidence="12" key="1">
    <citation type="submission" date="2017-02" db="UniProtKB">
        <authorList>
            <consortium name="WormBaseParasite"/>
        </authorList>
    </citation>
    <scope>IDENTIFICATION</scope>
</reference>
<evidence type="ECO:0000259" key="10">
    <source>
        <dbReference type="PROSITE" id="PS50262"/>
    </source>
</evidence>